<evidence type="ECO:0000256" key="2">
    <source>
        <dbReference type="SAM" id="Phobius"/>
    </source>
</evidence>
<accession>A0A4Z2F582</accession>
<dbReference type="Proteomes" id="UP000314294">
    <property type="component" value="Unassembled WGS sequence"/>
</dbReference>
<name>A0A4Z2F582_9TELE</name>
<comment type="caution">
    <text evidence="3">The sequence shown here is derived from an EMBL/GenBank/DDBJ whole genome shotgun (WGS) entry which is preliminary data.</text>
</comment>
<evidence type="ECO:0000313" key="4">
    <source>
        <dbReference type="Proteomes" id="UP000314294"/>
    </source>
</evidence>
<reference evidence="3 4" key="1">
    <citation type="submission" date="2019-03" db="EMBL/GenBank/DDBJ databases">
        <title>First draft genome of Liparis tanakae, snailfish: a comprehensive survey of snailfish specific genes.</title>
        <authorList>
            <person name="Kim W."/>
            <person name="Song I."/>
            <person name="Jeong J.-H."/>
            <person name="Kim D."/>
            <person name="Kim S."/>
            <person name="Ryu S."/>
            <person name="Song J.Y."/>
            <person name="Lee S.K."/>
        </authorList>
    </citation>
    <scope>NUCLEOTIDE SEQUENCE [LARGE SCALE GENOMIC DNA]</scope>
    <source>
        <tissue evidence="3">Muscle</tissue>
    </source>
</reference>
<dbReference type="EMBL" id="SRLO01001641">
    <property type="protein sequence ID" value="TNN36248.1"/>
    <property type="molecule type" value="Genomic_DNA"/>
</dbReference>
<evidence type="ECO:0000256" key="1">
    <source>
        <dbReference type="SAM" id="MobiDB-lite"/>
    </source>
</evidence>
<gene>
    <name evidence="3" type="ORF">EYF80_053581</name>
</gene>
<organism evidence="3 4">
    <name type="scientific">Liparis tanakae</name>
    <name type="common">Tanaka's snailfish</name>
    <dbReference type="NCBI Taxonomy" id="230148"/>
    <lineage>
        <taxon>Eukaryota</taxon>
        <taxon>Metazoa</taxon>
        <taxon>Chordata</taxon>
        <taxon>Craniata</taxon>
        <taxon>Vertebrata</taxon>
        <taxon>Euteleostomi</taxon>
        <taxon>Actinopterygii</taxon>
        <taxon>Neopterygii</taxon>
        <taxon>Teleostei</taxon>
        <taxon>Neoteleostei</taxon>
        <taxon>Acanthomorphata</taxon>
        <taxon>Eupercaria</taxon>
        <taxon>Perciformes</taxon>
        <taxon>Cottioidei</taxon>
        <taxon>Cottales</taxon>
        <taxon>Liparidae</taxon>
        <taxon>Liparis</taxon>
    </lineage>
</organism>
<feature type="region of interest" description="Disordered" evidence="1">
    <location>
        <begin position="58"/>
        <end position="87"/>
    </location>
</feature>
<keyword evidence="2" id="KW-0812">Transmembrane</keyword>
<sequence length="87" mass="9222">MMKMKRPQSFRALESRPESCFTLCVSGSSGWSSSFVAVVVVLGSVLFVVLVRSGYVSLKSKTDSSGTKAEPPEPETGPPKETGPALV</sequence>
<proteinExistence type="predicted"/>
<dbReference type="AlphaFoldDB" id="A0A4Z2F582"/>
<evidence type="ECO:0000313" key="3">
    <source>
        <dbReference type="EMBL" id="TNN36248.1"/>
    </source>
</evidence>
<protein>
    <submittedName>
        <fullName evidence="3">Uncharacterized protein</fullName>
    </submittedName>
</protein>
<keyword evidence="4" id="KW-1185">Reference proteome</keyword>
<feature type="transmembrane region" description="Helical" evidence="2">
    <location>
        <begin position="31"/>
        <end position="51"/>
    </location>
</feature>
<keyword evidence="2" id="KW-0472">Membrane</keyword>
<keyword evidence="2" id="KW-1133">Transmembrane helix</keyword>